<protein>
    <submittedName>
        <fullName evidence="2">Putative basic tail protein</fullName>
    </submittedName>
</protein>
<feature type="signal peptide" evidence="1">
    <location>
        <begin position="1"/>
        <end position="19"/>
    </location>
</feature>
<reference evidence="2" key="2">
    <citation type="journal article" date="2015" name="J. Proteomics">
        <title>Sexual differences in the sialomes of the zebra tick, Rhipicephalus pulchellus.</title>
        <authorList>
            <person name="Tan A.W."/>
            <person name="Francischetti I.M."/>
            <person name="Slovak M."/>
            <person name="Kini R.M."/>
            <person name="Ribeiro J.M."/>
        </authorList>
    </citation>
    <scope>NUCLEOTIDE SEQUENCE</scope>
    <source>
        <tissue evidence="2">Salivary gland</tissue>
    </source>
</reference>
<evidence type="ECO:0000256" key="1">
    <source>
        <dbReference type="SAM" id="SignalP"/>
    </source>
</evidence>
<organism evidence="2">
    <name type="scientific">Rhipicephalus pulchellus</name>
    <name type="common">Yellow backed tick</name>
    <name type="synonym">Dermacentor pulchellus</name>
    <dbReference type="NCBI Taxonomy" id="72859"/>
    <lineage>
        <taxon>Eukaryota</taxon>
        <taxon>Metazoa</taxon>
        <taxon>Ecdysozoa</taxon>
        <taxon>Arthropoda</taxon>
        <taxon>Chelicerata</taxon>
        <taxon>Arachnida</taxon>
        <taxon>Acari</taxon>
        <taxon>Parasitiformes</taxon>
        <taxon>Ixodida</taxon>
        <taxon>Ixodoidea</taxon>
        <taxon>Ixodidae</taxon>
        <taxon>Rhipicephalinae</taxon>
        <taxon>Rhipicephalus</taxon>
        <taxon>Rhipicephalus</taxon>
    </lineage>
</organism>
<proteinExistence type="evidence at transcript level"/>
<accession>L7M9S6</accession>
<evidence type="ECO:0000313" key="2">
    <source>
        <dbReference type="EMBL" id="JAA60800.1"/>
    </source>
</evidence>
<sequence length="121" mass="13702">MAGMFKITMLAIVLTAARTMCNPANMEKREPPGCATETTKSNAFEVFWKNHSKVWTVKSTYIFSYTSYICEREVPSKITPAGLQLTTYFDVRYSFTLNCTFHEKDIMTCALSDNGVHGLHL</sequence>
<reference evidence="2" key="1">
    <citation type="submission" date="2012-11" db="EMBL/GenBank/DDBJ databases">
        <authorList>
            <person name="Lucero-Rivera Y.E."/>
            <person name="Tovar-Ramirez D."/>
        </authorList>
    </citation>
    <scope>NUCLEOTIDE SEQUENCE</scope>
    <source>
        <tissue evidence="2">Salivary gland</tissue>
    </source>
</reference>
<name>L7M9S6_RHIPC</name>
<dbReference type="EMBL" id="GACK01004234">
    <property type="protein sequence ID" value="JAA60800.1"/>
    <property type="molecule type" value="mRNA"/>
</dbReference>
<dbReference type="AlphaFoldDB" id="L7M9S6"/>
<feature type="chain" id="PRO_5003981433" evidence="1">
    <location>
        <begin position="20"/>
        <end position="121"/>
    </location>
</feature>
<keyword evidence="1" id="KW-0732">Signal</keyword>